<dbReference type="SUPFAM" id="SSF56059">
    <property type="entry name" value="Glutathione synthetase ATP-binding domain-like"/>
    <property type="match status" value="1"/>
</dbReference>
<gene>
    <name evidence="1" type="ORF">COV01_02340</name>
</gene>
<reference evidence="2" key="1">
    <citation type="submission" date="2017-09" db="EMBL/GenBank/DDBJ databases">
        <title>Depth-based differentiation of microbial function through sediment-hosted aquifers and enrichment of novel symbionts in the deep terrestrial subsurface.</title>
        <authorList>
            <person name="Probst A.J."/>
            <person name="Ladd B."/>
            <person name="Jarett J.K."/>
            <person name="Geller-Mcgrath D.E."/>
            <person name="Sieber C.M.K."/>
            <person name="Emerson J.B."/>
            <person name="Anantharaman K."/>
            <person name="Thomas B.C."/>
            <person name="Malmstrom R."/>
            <person name="Stieglmeier M."/>
            <person name="Klingl A."/>
            <person name="Woyke T."/>
            <person name="Ryan C.M."/>
            <person name="Banfield J.F."/>
        </authorList>
    </citation>
    <scope>NUCLEOTIDE SEQUENCE [LARGE SCALE GENOMIC DNA]</scope>
</reference>
<evidence type="ECO:0008006" key="3">
    <source>
        <dbReference type="Google" id="ProtNLM"/>
    </source>
</evidence>
<name>A0A2M8LCH4_9BACT</name>
<proteinExistence type="predicted"/>
<accession>A0A2M8LCH4</accession>
<evidence type="ECO:0000313" key="1">
    <source>
        <dbReference type="EMBL" id="PJE74313.1"/>
    </source>
</evidence>
<dbReference type="AlphaFoldDB" id="A0A2M8LCH4"/>
<organism evidence="1 2">
    <name type="scientific">Candidatus Taylorbacteria bacterium CG10_big_fil_rev_8_21_14_0_10_41_48</name>
    <dbReference type="NCBI Taxonomy" id="1975024"/>
    <lineage>
        <taxon>Bacteria</taxon>
        <taxon>Candidatus Tayloriibacteriota</taxon>
    </lineage>
</organism>
<dbReference type="Proteomes" id="UP000228700">
    <property type="component" value="Unassembled WGS sequence"/>
</dbReference>
<dbReference type="EMBL" id="PFEQ01000009">
    <property type="protein sequence ID" value="PJE74313.1"/>
    <property type="molecule type" value="Genomic_DNA"/>
</dbReference>
<comment type="caution">
    <text evidence="1">The sequence shown here is derived from an EMBL/GenBank/DDBJ whole genome shotgun (WGS) entry which is preliminary data.</text>
</comment>
<protein>
    <recommendedName>
        <fullName evidence="3">ATP-grasp domain-containing protein</fullName>
    </recommendedName>
</protein>
<sequence>MILIFCGLAGKRCPEENLVVKELARQKIPYRLLNPHALAESSLFLLQRNREIELSIDGKEVAPTHIYMAHLWRTDSLLGLPSRCKYPAVFRSQIHQFLQDLRFSFESVKWVPGKIESLERADSKTRVFIEAARIGMKVPAYTYNSFSIVDNVGKRSAYRKKLGYPFVVSLNTQKGYEVGVTTTNQLVRLKAGKTFSQPWQWQEPISATSHVRCCVVGGRIWSVRSFYPQSKKGPIDFRYLNEVQNTDIRWEDYQLPSRLQRIIVILCKKLGICSASPEFLIDQHGNHVLIDLNPCGDWALFFSPRIRREIAREFVNNMI</sequence>
<evidence type="ECO:0000313" key="2">
    <source>
        <dbReference type="Proteomes" id="UP000228700"/>
    </source>
</evidence>
<dbReference type="Gene3D" id="3.30.470.20">
    <property type="entry name" value="ATP-grasp fold, B domain"/>
    <property type="match status" value="1"/>
</dbReference>